<dbReference type="CDD" id="cd18787">
    <property type="entry name" value="SF2_C_DEAD"/>
    <property type="match status" value="1"/>
</dbReference>
<dbReference type="InterPro" id="IPR011545">
    <property type="entry name" value="DEAD/DEAH_box_helicase_dom"/>
</dbReference>
<comment type="similarity">
    <text evidence="5">Belongs to the DEAD box helicase family.</text>
</comment>
<dbReference type="Gene3D" id="3.40.50.300">
    <property type="entry name" value="P-loop containing nucleotide triphosphate hydrolases"/>
    <property type="match status" value="2"/>
</dbReference>
<comment type="catalytic activity">
    <reaction evidence="5">
        <text>ATP + H2O = ADP + phosphate + H(+)</text>
        <dbReference type="Rhea" id="RHEA:13065"/>
        <dbReference type="ChEBI" id="CHEBI:15377"/>
        <dbReference type="ChEBI" id="CHEBI:15378"/>
        <dbReference type="ChEBI" id="CHEBI:30616"/>
        <dbReference type="ChEBI" id="CHEBI:43474"/>
        <dbReference type="ChEBI" id="CHEBI:456216"/>
        <dbReference type="EC" id="3.6.4.13"/>
    </reaction>
</comment>
<name>A0A0R0M3A9_9MICR</name>
<feature type="domain" description="Helicase ATP-binding" evidence="6">
    <location>
        <begin position="45"/>
        <end position="201"/>
    </location>
</feature>
<dbReference type="PROSITE" id="PS51192">
    <property type="entry name" value="HELICASE_ATP_BIND_1"/>
    <property type="match status" value="1"/>
</dbReference>
<evidence type="ECO:0000256" key="5">
    <source>
        <dbReference type="RuleBase" id="RU365068"/>
    </source>
</evidence>
<organism evidence="8 9">
    <name type="scientific">Pseudoloma neurophilia</name>
    <dbReference type="NCBI Taxonomy" id="146866"/>
    <lineage>
        <taxon>Eukaryota</taxon>
        <taxon>Fungi</taxon>
        <taxon>Fungi incertae sedis</taxon>
        <taxon>Microsporidia</taxon>
        <taxon>Pseudoloma</taxon>
    </lineage>
</organism>
<feature type="domain" description="Helicase C-terminal" evidence="7">
    <location>
        <begin position="204"/>
        <end position="367"/>
    </location>
</feature>
<dbReference type="GO" id="GO:0003724">
    <property type="term" value="F:RNA helicase activity"/>
    <property type="evidence" value="ECO:0007669"/>
    <property type="project" value="UniProtKB-EC"/>
</dbReference>
<dbReference type="SMART" id="SM00490">
    <property type="entry name" value="HELICc"/>
    <property type="match status" value="1"/>
</dbReference>
<dbReference type="VEuPathDB" id="MicrosporidiaDB:M153_793000120"/>
<protein>
    <recommendedName>
        <fullName evidence="5">ATP-dependent RNA helicase</fullName>
        <ecNumber evidence="5">3.6.4.13</ecNumber>
    </recommendedName>
</protein>
<sequence length="439" mass="50852">MSSFLKYTQLEKKQMPPKATQKTMFQNKNLRIPFQKPTNIQKDIINHILSSKSACFISSTGSGKSYGYVIGTLLKYNQSSFRDKTTVIVLPTRELVEQIYGLLKEFKKSKSVRILSLSSKYSEERDEKKLRSRPNIIVTTKGRFHLVKSYHMLILDEVDLLLREGFILPEIRPFQLICTSATLSTKYFEQVNLKMITLDDKANKLDLHLFMRREEKASALLEIAQYHKQIIVFCSSKSRVDEVFDFLQSKNVTSCGAIHSDIDSQLRQHNCQKFLAQKINILITTDLASRGLNLNSECIAHYDLSDPDTMIHRRGRCKKNGTIISFYTLFELKYFETYANCKDQTENDNLPTLYSVGTIKSKELNETAENSYNKLKSMFTTEKSTIDTSNLQIHEYFKNSQTLGQSLKNKLHNTINPYKKIKKDTKNTFQDQFFIPYTK</sequence>
<gene>
    <name evidence="8" type="ORF">M153_793000120</name>
</gene>
<keyword evidence="3 5" id="KW-0067">ATP-binding</keyword>
<dbReference type="EMBL" id="LGUB01000302">
    <property type="protein sequence ID" value="KRH93537.1"/>
    <property type="molecule type" value="Genomic_DNA"/>
</dbReference>
<dbReference type="OrthoDB" id="2194948at2759"/>
<comment type="caution">
    <text evidence="8">The sequence shown here is derived from an EMBL/GenBank/DDBJ whole genome shotgun (WGS) entry which is preliminary data.</text>
</comment>
<keyword evidence="2 5" id="KW-0378">Hydrolase</keyword>
<evidence type="ECO:0000256" key="2">
    <source>
        <dbReference type="ARBA" id="ARBA00022801"/>
    </source>
</evidence>
<keyword evidence="9" id="KW-1185">Reference proteome</keyword>
<dbReference type="AlphaFoldDB" id="A0A0R0M3A9"/>
<evidence type="ECO:0000313" key="8">
    <source>
        <dbReference type="EMBL" id="KRH93537.1"/>
    </source>
</evidence>
<dbReference type="InterPro" id="IPR001650">
    <property type="entry name" value="Helicase_C-like"/>
</dbReference>
<proteinExistence type="inferred from homology"/>
<dbReference type="SUPFAM" id="SSF52540">
    <property type="entry name" value="P-loop containing nucleoside triphosphate hydrolases"/>
    <property type="match status" value="1"/>
</dbReference>
<evidence type="ECO:0000256" key="1">
    <source>
        <dbReference type="ARBA" id="ARBA00022741"/>
    </source>
</evidence>
<reference evidence="8 9" key="1">
    <citation type="submission" date="2015-07" db="EMBL/GenBank/DDBJ databases">
        <title>The genome of Pseudoloma neurophilia, a relevant intracellular parasite of the zebrafish.</title>
        <authorList>
            <person name="Ndikumana S."/>
            <person name="Pelin A."/>
            <person name="Sanders J."/>
            <person name="Corradi N."/>
        </authorList>
    </citation>
    <scope>NUCLEOTIDE SEQUENCE [LARGE SCALE GENOMIC DNA]</scope>
    <source>
        <strain evidence="8 9">MK1</strain>
    </source>
</reference>
<evidence type="ECO:0000256" key="4">
    <source>
        <dbReference type="ARBA" id="ARBA00022884"/>
    </source>
</evidence>
<dbReference type="EC" id="3.6.4.13" evidence="5"/>
<dbReference type="GO" id="GO:0016787">
    <property type="term" value="F:hydrolase activity"/>
    <property type="evidence" value="ECO:0007669"/>
    <property type="project" value="UniProtKB-KW"/>
</dbReference>
<dbReference type="SMART" id="SM00487">
    <property type="entry name" value="DEXDc"/>
    <property type="match status" value="1"/>
</dbReference>
<dbReference type="GO" id="GO:0003723">
    <property type="term" value="F:RNA binding"/>
    <property type="evidence" value="ECO:0007669"/>
    <property type="project" value="UniProtKB-UniRule"/>
</dbReference>
<dbReference type="InterPro" id="IPR014001">
    <property type="entry name" value="Helicase_ATP-bd"/>
</dbReference>
<accession>A0A0R0M3A9</accession>
<keyword evidence="4 5" id="KW-0694">RNA-binding</keyword>
<dbReference type="Proteomes" id="UP000051530">
    <property type="component" value="Unassembled WGS sequence"/>
</dbReference>
<comment type="function">
    <text evidence="5">RNA helicase.</text>
</comment>
<dbReference type="PROSITE" id="PS51194">
    <property type="entry name" value="HELICASE_CTER"/>
    <property type="match status" value="1"/>
</dbReference>
<evidence type="ECO:0000313" key="9">
    <source>
        <dbReference type="Proteomes" id="UP000051530"/>
    </source>
</evidence>
<dbReference type="InterPro" id="IPR027417">
    <property type="entry name" value="P-loop_NTPase"/>
</dbReference>
<dbReference type="GO" id="GO:0005524">
    <property type="term" value="F:ATP binding"/>
    <property type="evidence" value="ECO:0007669"/>
    <property type="project" value="UniProtKB-UniRule"/>
</dbReference>
<dbReference type="Pfam" id="PF00271">
    <property type="entry name" value="Helicase_C"/>
    <property type="match status" value="1"/>
</dbReference>
<keyword evidence="1 5" id="KW-0547">Nucleotide-binding</keyword>
<dbReference type="PANTHER" id="PTHR24031">
    <property type="entry name" value="RNA HELICASE"/>
    <property type="match status" value="1"/>
</dbReference>
<evidence type="ECO:0000256" key="3">
    <source>
        <dbReference type="ARBA" id="ARBA00022840"/>
    </source>
</evidence>
<keyword evidence="5 8" id="KW-0347">Helicase</keyword>
<dbReference type="Pfam" id="PF00270">
    <property type="entry name" value="DEAD"/>
    <property type="match status" value="1"/>
</dbReference>
<comment type="domain">
    <text evidence="5">The Q motif is unique to and characteristic of the DEAD box family of RNA helicases and controls ATP binding and hydrolysis.</text>
</comment>
<evidence type="ECO:0000259" key="7">
    <source>
        <dbReference type="PROSITE" id="PS51194"/>
    </source>
</evidence>
<evidence type="ECO:0000259" key="6">
    <source>
        <dbReference type="PROSITE" id="PS51192"/>
    </source>
</evidence>